<feature type="region of interest" description="Disordered" evidence="1">
    <location>
        <begin position="206"/>
        <end position="266"/>
    </location>
</feature>
<accession>A0A0J0XLG0</accession>
<feature type="compositionally biased region" description="Basic and acidic residues" evidence="1">
    <location>
        <begin position="491"/>
        <end position="512"/>
    </location>
</feature>
<dbReference type="Proteomes" id="UP000053611">
    <property type="component" value="Unassembled WGS sequence"/>
</dbReference>
<feature type="compositionally biased region" description="Basic and acidic residues" evidence="1">
    <location>
        <begin position="216"/>
        <end position="225"/>
    </location>
</feature>
<feature type="transmembrane region" description="Helical" evidence="2">
    <location>
        <begin position="81"/>
        <end position="101"/>
    </location>
</feature>
<feature type="compositionally biased region" description="Low complexity" evidence="1">
    <location>
        <begin position="249"/>
        <end position="258"/>
    </location>
</feature>
<dbReference type="EMBL" id="KQ087211">
    <property type="protein sequence ID" value="KLT41921.1"/>
    <property type="molecule type" value="Genomic_DNA"/>
</dbReference>
<keyword evidence="2" id="KW-1133">Transmembrane helix</keyword>
<evidence type="ECO:0000313" key="3">
    <source>
        <dbReference type="EMBL" id="KLT41921.1"/>
    </source>
</evidence>
<keyword evidence="4" id="KW-1185">Reference proteome</keyword>
<keyword evidence="2" id="KW-0812">Transmembrane</keyword>
<dbReference type="RefSeq" id="XP_018278412.1">
    <property type="nucleotide sequence ID" value="XM_018423352.1"/>
</dbReference>
<proteinExistence type="predicted"/>
<evidence type="ECO:0000313" key="4">
    <source>
        <dbReference type="Proteomes" id="UP000053611"/>
    </source>
</evidence>
<feature type="compositionally biased region" description="Pro residues" evidence="1">
    <location>
        <begin position="445"/>
        <end position="456"/>
    </location>
</feature>
<gene>
    <name evidence="3" type="ORF">CC85DRAFT_286010</name>
</gene>
<feature type="region of interest" description="Disordered" evidence="1">
    <location>
        <begin position="479"/>
        <end position="604"/>
    </location>
</feature>
<keyword evidence="2" id="KW-0472">Membrane</keyword>
<name>A0A0J0XLG0_9TREE</name>
<evidence type="ECO:0000256" key="2">
    <source>
        <dbReference type="SAM" id="Phobius"/>
    </source>
</evidence>
<feature type="transmembrane region" description="Helical" evidence="2">
    <location>
        <begin position="12"/>
        <end position="33"/>
    </location>
</feature>
<evidence type="ECO:0000256" key="1">
    <source>
        <dbReference type="SAM" id="MobiDB-lite"/>
    </source>
</evidence>
<feature type="transmembrane region" description="Helical" evidence="2">
    <location>
        <begin position="121"/>
        <end position="151"/>
    </location>
</feature>
<feature type="region of interest" description="Disordered" evidence="1">
    <location>
        <begin position="440"/>
        <end position="462"/>
    </location>
</feature>
<dbReference type="AlphaFoldDB" id="A0A0J0XLG0"/>
<feature type="region of interest" description="Disordered" evidence="1">
    <location>
        <begin position="310"/>
        <end position="392"/>
    </location>
</feature>
<feature type="compositionally biased region" description="Low complexity" evidence="1">
    <location>
        <begin position="336"/>
        <end position="352"/>
    </location>
</feature>
<evidence type="ECO:0008006" key="5">
    <source>
        <dbReference type="Google" id="ProtNLM"/>
    </source>
</evidence>
<reference evidence="3 4" key="1">
    <citation type="submission" date="2015-03" db="EMBL/GenBank/DDBJ databases">
        <title>Genomics and transcriptomics of the oil-accumulating basidiomycete yeast T. oleaginosus allow insights into substrate utilization and the diverse evolutionary trajectories of mating systems in fungi.</title>
        <authorList>
            <consortium name="DOE Joint Genome Institute"/>
            <person name="Kourist R."/>
            <person name="Kracht O."/>
            <person name="Bracharz F."/>
            <person name="Lipzen A."/>
            <person name="Nolan M."/>
            <person name="Ohm R."/>
            <person name="Grigoriev I."/>
            <person name="Sun S."/>
            <person name="Heitman J."/>
            <person name="Bruck T."/>
            <person name="Nowrousian M."/>
        </authorList>
    </citation>
    <scope>NUCLEOTIDE SEQUENCE [LARGE SCALE GENOMIC DNA]</scope>
    <source>
        <strain evidence="3 4">IBC0246</strain>
    </source>
</reference>
<feature type="compositionally biased region" description="Low complexity" evidence="1">
    <location>
        <begin position="226"/>
        <end position="241"/>
    </location>
</feature>
<organism evidence="3 4">
    <name type="scientific">Cutaneotrichosporon oleaginosum</name>
    <dbReference type="NCBI Taxonomy" id="879819"/>
    <lineage>
        <taxon>Eukaryota</taxon>
        <taxon>Fungi</taxon>
        <taxon>Dikarya</taxon>
        <taxon>Basidiomycota</taxon>
        <taxon>Agaricomycotina</taxon>
        <taxon>Tremellomycetes</taxon>
        <taxon>Trichosporonales</taxon>
        <taxon>Trichosporonaceae</taxon>
        <taxon>Cutaneotrichosporon</taxon>
    </lineage>
</organism>
<sequence>MKPSTVLTILYGLNLVTALVGAGFLAAFLGQLYADDPLLVFQLPVAIWVSGVAAFFGLLIAYLVVWIIFRVSHFESGFSTVVGDTCAILLFLLAGVASAAGLTSENVFRLNCREQPMWSDVLALCLPAAIGASIAWGQVGLLLLTLAYIVIAMRDYPDGWKESMYSLSNPRRVKPIIHLDKTDTNSPASSFGSPYSTMERRPLVGVIPDYPPRGAPGRDHTHRPSDSISSGSFISSMSPLSPASPPSPSDSWPSRWGTPAPPRPGRLPAGGMYAAYADALPTNSYWIDDQAIRRPQPSLEMDRLNYRPSEDLERLVTPSSPPRSRLAPRGHCANVSKPSLRSLSTPSSPGRLVNPPPLPMLPTHAQHLQTPPYEPGFGGTRPRSDSASSQLSRIEADYKAAALEARPLSRDFETVSVKSNAPSWLQSPGIYPPEKYTYTYEKPQPLTPPPLTPPMSTPARCTTPTELKTLREFSHYGSGLPPLPPAWGVDESAREQEHQRQLERAREAEIVARAHRKMSLEVENAGPSRHGPSRRPSEVPSSSPPRRPQRTVSDYSEFGYPSEARRPRRTSKLPPPILPGEALALPLPRPEWEPRVKRPPGFQL</sequence>
<feature type="transmembrane region" description="Helical" evidence="2">
    <location>
        <begin position="45"/>
        <end position="69"/>
    </location>
</feature>
<protein>
    <recommendedName>
        <fullName evidence="5">MARVEL domain-containing protein</fullName>
    </recommendedName>
</protein>
<dbReference type="GeneID" id="28983955"/>